<organism evidence="3 4">
    <name type="scientific">Aplysia californica</name>
    <name type="common">California sea hare</name>
    <dbReference type="NCBI Taxonomy" id="6500"/>
    <lineage>
        <taxon>Eukaryota</taxon>
        <taxon>Metazoa</taxon>
        <taxon>Spiralia</taxon>
        <taxon>Lophotrochozoa</taxon>
        <taxon>Mollusca</taxon>
        <taxon>Gastropoda</taxon>
        <taxon>Heterobranchia</taxon>
        <taxon>Euthyneura</taxon>
        <taxon>Tectipleura</taxon>
        <taxon>Aplysiida</taxon>
        <taxon>Aplysioidea</taxon>
        <taxon>Aplysiidae</taxon>
        <taxon>Aplysia</taxon>
    </lineage>
</organism>
<evidence type="ECO:0000313" key="3">
    <source>
        <dbReference type="Proteomes" id="UP000694888"/>
    </source>
</evidence>
<dbReference type="RefSeq" id="XP_005107189.1">
    <property type="nucleotide sequence ID" value="XM_005107132.1"/>
</dbReference>
<reference evidence="4" key="1">
    <citation type="submission" date="2025-08" db="UniProtKB">
        <authorList>
            <consortium name="RefSeq"/>
        </authorList>
    </citation>
    <scope>IDENTIFICATION</scope>
</reference>
<accession>A0ABM0K2H1</accession>
<protein>
    <submittedName>
        <fullName evidence="4">Zinc carboxypeptidase A 1-like</fullName>
    </submittedName>
</protein>
<dbReference type="Gene3D" id="3.40.630.10">
    <property type="entry name" value="Zn peptidases"/>
    <property type="match status" value="1"/>
</dbReference>
<dbReference type="InterPro" id="IPR000834">
    <property type="entry name" value="Peptidase_M14"/>
</dbReference>
<dbReference type="Pfam" id="PF00246">
    <property type="entry name" value="Peptidase_M14"/>
    <property type="match status" value="1"/>
</dbReference>
<proteinExistence type="inferred from homology"/>
<evidence type="ECO:0000259" key="2">
    <source>
        <dbReference type="Pfam" id="PF00246"/>
    </source>
</evidence>
<comment type="similarity">
    <text evidence="1">Belongs to the peptidase M14 family.</text>
</comment>
<keyword evidence="3" id="KW-1185">Reference proteome</keyword>
<name>A0ABM0K2H1_APLCA</name>
<gene>
    <name evidence="4" type="primary">LOC101848689</name>
</gene>
<dbReference type="GeneID" id="101848689"/>
<feature type="domain" description="Peptidase M14" evidence="2">
    <location>
        <begin position="7"/>
        <end position="74"/>
    </location>
</feature>
<dbReference type="SUPFAM" id="SSF53187">
    <property type="entry name" value="Zn-dependent exopeptidases"/>
    <property type="match status" value="1"/>
</dbReference>
<dbReference type="Proteomes" id="UP000694888">
    <property type="component" value="Unplaced"/>
</dbReference>
<evidence type="ECO:0000313" key="4">
    <source>
        <dbReference type="RefSeq" id="XP_005107189.1"/>
    </source>
</evidence>
<evidence type="ECO:0000256" key="1">
    <source>
        <dbReference type="ARBA" id="ARBA00005988"/>
    </source>
</evidence>
<sequence length="85" mass="9655">MTDALYQPSGMTYKYGTAWELLRYAASGAAEDWALIYKPGIYAYCYELRPDEYSSTAFLLPASQIVDQGEEYYDSIAVLAQEMRV</sequence>